<dbReference type="InterPro" id="IPR050148">
    <property type="entry name" value="Terpene_synthase-like"/>
</dbReference>
<evidence type="ECO:0000313" key="9">
    <source>
        <dbReference type="Proteomes" id="UP000231279"/>
    </source>
</evidence>
<dbReference type="FunFam" id="1.50.10.130:FF:000001">
    <property type="entry name" value="Isoprene synthase, chloroplastic"/>
    <property type="match status" value="1"/>
</dbReference>
<dbReference type="InterPro" id="IPR008930">
    <property type="entry name" value="Terpenoid_cyclase/PrenylTrfase"/>
</dbReference>
<comment type="cofactor">
    <cofactor evidence="1">
        <name>Mg(2+)</name>
        <dbReference type="ChEBI" id="CHEBI:18420"/>
    </cofactor>
</comment>
<dbReference type="PANTHER" id="PTHR31225:SF221">
    <property type="entry name" value="(-)-GERMACRENE D SYNTHASE"/>
    <property type="match status" value="1"/>
</dbReference>
<evidence type="ECO:0000256" key="1">
    <source>
        <dbReference type="ARBA" id="ARBA00001946"/>
    </source>
</evidence>
<evidence type="ECO:0000313" key="8">
    <source>
        <dbReference type="EMBL" id="PIN02886.1"/>
    </source>
</evidence>
<feature type="domain" description="Terpene synthase N-terminal" evidence="6">
    <location>
        <begin position="32"/>
        <end position="205"/>
    </location>
</feature>
<dbReference type="InterPro" id="IPR034741">
    <property type="entry name" value="Terpene_cyclase-like_1_C"/>
</dbReference>
<dbReference type="InterPro" id="IPR005630">
    <property type="entry name" value="Terpene_synthase_metal-bd"/>
</dbReference>
<dbReference type="InterPro" id="IPR008949">
    <property type="entry name" value="Isoprenoid_synthase_dom_sf"/>
</dbReference>
<dbReference type="InterPro" id="IPR001906">
    <property type="entry name" value="Terpene_synth_N"/>
</dbReference>
<dbReference type="GO" id="GO:0000287">
    <property type="term" value="F:magnesium ion binding"/>
    <property type="evidence" value="ECO:0007669"/>
    <property type="project" value="InterPro"/>
</dbReference>
<dbReference type="Gene3D" id="1.50.10.130">
    <property type="entry name" value="Terpene synthase, N-terminal domain"/>
    <property type="match status" value="1"/>
</dbReference>
<comment type="pathway">
    <text evidence="2">Secondary metabolite biosynthesis; terpenoid biosynthesis.</text>
</comment>
<dbReference type="AlphaFoldDB" id="A0A2G9GC70"/>
<dbReference type="STRING" id="429701.A0A2G9GC70"/>
<dbReference type="InterPro" id="IPR044814">
    <property type="entry name" value="Terpene_cyclase_plant_C1"/>
</dbReference>
<sequence length="554" mass="64119">MAYQQASAAPLSSKNYIPIEIFRRPVTYHPTIWGDHFLTYTSDLTEISSHEEEQLEKQKEEVRKLLDGTDDDSVHKMETIQRLGVGYHFEKEIDKYLQYIIHDQIDTIGKQGNDLHKVALRFLLLRQNGYYVPSDVFNDFKDHTGKFAESLISNVKGILTLYEAAHFGLNGEDILDKALEFCSTHLKSIVGYVSNSVATQINEALNMPLHKSLNRLEARKFMSIYQQEEDHSEKLLKFAKLDFNLLQKMHKKELSGITRWWKDLDFANKLPFARDRVVECYFWILSVYFEPQYSLARRILTKVIAMTSVIDDIYDVYGAFDDLQLFTDAIQRWELCALETLPPYMRICYQALLDVYAEIEDDMEILGTSYRVHYAKEEMKKLARAYFEEAKWLHTTSYLPNMEEYMKVTLVSGAYMMLTTTSLVGMGSSVTKEIFEWVSNEPLIVRASSVICRLMDDMVGYGIEPKFTAVECYMNENDASEEEAFGEFRKQVAKAWKDINQECIRPTAVQVSVLMRILNLSRVINLLYSEEDGYNNSKTKAKDAIISVLVEPIS</sequence>
<name>A0A2G9GC70_9LAMI</name>
<dbReference type="PANTHER" id="PTHR31225">
    <property type="entry name" value="OS04G0344100 PROTEIN-RELATED"/>
    <property type="match status" value="1"/>
</dbReference>
<dbReference type="GO" id="GO:0016102">
    <property type="term" value="P:diterpenoid biosynthetic process"/>
    <property type="evidence" value="ECO:0007669"/>
    <property type="project" value="InterPro"/>
</dbReference>
<evidence type="ECO:0000256" key="5">
    <source>
        <dbReference type="ARBA" id="ARBA00023239"/>
    </source>
</evidence>
<dbReference type="Pfam" id="PF03936">
    <property type="entry name" value="Terpene_synth_C"/>
    <property type="match status" value="1"/>
</dbReference>
<dbReference type="Pfam" id="PF01397">
    <property type="entry name" value="Terpene_synth"/>
    <property type="match status" value="1"/>
</dbReference>
<feature type="domain" description="Terpene synthase metal-binding" evidence="7">
    <location>
        <begin position="262"/>
        <end position="498"/>
    </location>
</feature>
<dbReference type="SFLD" id="SFLDG01019">
    <property type="entry name" value="Terpene_Cyclase_Like_1_C_Termi"/>
    <property type="match status" value="1"/>
</dbReference>
<dbReference type="Gene3D" id="1.10.600.10">
    <property type="entry name" value="Farnesyl Diphosphate Synthase"/>
    <property type="match status" value="1"/>
</dbReference>
<comment type="similarity">
    <text evidence="3">Belongs to the terpene synthase family.</text>
</comment>
<dbReference type="GO" id="GO:0052577">
    <property type="term" value="F:germacrene-D synthase activity"/>
    <property type="evidence" value="ECO:0007669"/>
    <property type="project" value="UniProtKB-EC"/>
</dbReference>
<evidence type="ECO:0000256" key="4">
    <source>
        <dbReference type="ARBA" id="ARBA00022723"/>
    </source>
</evidence>
<dbReference type="FunFam" id="1.10.600.10:FF:000007">
    <property type="entry name" value="Isoprene synthase, chloroplastic"/>
    <property type="match status" value="1"/>
</dbReference>
<dbReference type="CDD" id="cd00684">
    <property type="entry name" value="Terpene_cyclase_plant_C1"/>
    <property type="match status" value="1"/>
</dbReference>
<dbReference type="OrthoDB" id="1265640at2759"/>
<gene>
    <name evidence="8" type="ORF">CDL12_24594</name>
</gene>
<dbReference type="SUPFAM" id="SSF48576">
    <property type="entry name" value="Terpenoid synthases"/>
    <property type="match status" value="1"/>
</dbReference>
<proteinExistence type="inferred from homology"/>
<evidence type="ECO:0000256" key="2">
    <source>
        <dbReference type="ARBA" id="ARBA00004721"/>
    </source>
</evidence>
<organism evidence="8 9">
    <name type="scientific">Handroanthus impetiginosus</name>
    <dbReference type="NCBI Taxonomy" id="429701"/>
    <lineage>
        <taxon>Eukaryota</taxon>
        <taxon>Viridiplantae</taxon>
        <taxon>Streptophyta</taxon>
        <taxon>Embryophyta</taxon>
        <taxon>Tracheophyta</taxon>
        <taxon>Spermatophyta</taxon>
        <taxon>Magnoliopsida</taxon>
        <taxon>eudicotyledons</taxon>
        <taxon>Gunneridae</taxon>
        <taxon>Pentapetalae</taxon>
        <taxon>asterids</taxon>
        <taxon>lamiids</taxon>
        <taxon>Lamiales</taxon>
        <taxon>Bignoniaceae</taxon>
        <taxon>Crescentiina</taxon>
        <taxon>Tabebuia alliance</taxon>
        <taxon>Handroanthus</taxon>
    </lineage>
</organism>
<dbReference type="EMBL" id="NKXS01005731">
    <property type="protein sequence ID" value="PIN02886.1"/>
    <property type="molecule type" value="Genomic_DNA"/>
</dbReference>
<keyword evidence="9" id="KW-1185">Reference proteome</keyword>
<dbReference type="EC" id="4.2.3.75" evidence="8"/>
<dbReference type="SFLD" id="SFLDS00005">
    <property type="entry name" value="Isoprenoid_Synthase_Type_I"/>
    <property type="match status" value="1"/>
</dbReference>
<evidence type="ECO:0000256" key="3">
    <source>
        <dbReference type="ARBA" id="ARBA00006333"/>
    </source>
</evidence>
<evidence type="ECO:0000259" key="6">
    <source>
        <dbReference type="Pfam" id="PF01397"/>
    </source>
</evidence>
<dbReference type="SUPFAM" id="SSF48239">
    <property type="entry name" value="Terpenoid cyclases/Protein prenyltransferases"/>
    <property type="match status" value="1"/>
</dbReference>
<dbReference type="InterPro" id="IPR036965">
    <property type="entry name" value="Terpene_synth_N_sf"/>
</dbReference>
<keyword evidence="4" id="KW-0479">Metal-binding</keyword>
<reference evidence="9" key="1">
    <citation type="journal article" date="2018" name="Gigascience">
        <title>Genome assembly of the Pink Ipe (Handroanthus impetiginosus, Bignoniaceae), a highly valued, ecologically keystone Neotropical timber forest tree.</title>
        <authorList>
            <person name="Silva-Junior O.B."/>
            <person name="Grattapaglia D."/>
            <person name="Novaes E."/>
            <person name="Collevatti R.G."/>
        </authorList>
    </citation>
    <scope>NUCLEOTIDE SEQUENCE [LARGE SCALE GENOMIC DNA]</scope>
    <source>
        <strain evidence="9">cv. UFG-1</strain>
    </source>
</reference>
<comment type="caution">
    <text evidence="8">The sequence shown here is derived from an EMBL/GenBank/DDBJ whole genome shotgun (WGS) entry which is preliminary data.</text>
</comment>
<keyword evidence="5 8" id="KW-0456">Lyase</keyword>
<dbReference type="Proteomes" id="UP000231279">
    <property type="component" value="Unassembled WGS sequence"/>
</dbReference>
<protein>
    <submittedName>
        <fullName evidence="8">(-)-germacrene D synthase</fullName>
        <ecNumber evidence="8">4.2.3.75</ecNumber>
    </submittedName>
</protein>
<accession>A0A2G9GC70</accession>
<evidence type="ECO:0000259" key="7">
    <source>
        <dbReference type="Pfam" id="PF03936"/>
    </source>
</evidence>